<evidence type="ECO:0000313" key="1">
    <source>
        <dbReference type="EMBL" id="SJL02855.1"/>
    </source>
</evidence>
<protein>
    <recommendedName>
        <fullName evidence="3">F-box domain-containing protein</fullName>
    </recommendedName>
</protein>
<gene>
    <name evidence="1" type="ORF">ARMOST_06195</name>
</gene>
<evidence type="ECO:0008006" key="3">
    <source>
        <dbReference type="Google" id="ProtNLM"/>
    </source>
</evidence>
<proteinExistence type="predicted"/>
<accession>A0A284R2D9</accession>
<dbReference type="OrthoDB" id="3365698at2759"/>
<dbReference type="SUPFAM" id="SSF52047">
    <property type="entry name" value="RNI-like"/>
    <property type="match status" value="1"/>
</dbReference>
<reference evidence="2" key="1">
    <citation type="journal article" date="2017" name="Nat. Ecol. Evol.">
        <title>Genome expansion and lineage-specific genetic innovations in the forest pathogenic fungi Armillaria.</title>
        <authorList>
            <person name="Sipos G."/>
            <person name="Prasanna A.N."/>
            <person name="Walter M.C."/>
            <person name="O'Connor E."/>
            <person name="Balint B."/>
            <person name="Krizsan K."/>
            <person name="Kiss B."/>
            <person name="Hess J."/>
            <person name="Varga T."/>
            <person name="Slot J."/>
            <person name="Riley R."/>
            <person name="Boka B."/>
            <person name="Rigling D."/>
            <person name="Barry K."/>
            <person name="Lee J."/>
            <person name="Mihaltcheva S."/>
            <person name="LaButti K."/>
            <person name="Lipzen A."/>
            <person name="Waldron R."/>
            <person name="Moloney N.M."/>
            <person name="Sperisen C."/>
            <person name="Kredics L."/>
            <person name="Vagvoelgyi C."/>
            <person name="Patrignani A."/>
            <person name="Fitzpatrick D."/>
            <person name="Nagy I."/>
            <person name="Doyle S."/>
            <person name="Anderson J.B."/>
            <person name="Grigoriev I.V."/>
            <person name="Gueldener U."/>
            <person name="Muensterkoetter M."/>
            <person name="Nagy L.G."/>
        </authorList>
    </citation>
    <scope>NUCLEOTIDE SEQUENCE [LARGE SCALE GENOMIC DNA]</scope>
    <source>
        <strain evidence="2">C18/9</strain>
    </source>
</reference>
<dbReference type="Proteomes" id="UP000219338">
    <property type="component" value="Unassembled WGS sequence"/>
</dbReference>
<name>A0A284R2D9_ARMOS</name>
<dbReference type="EMBL" id="FUEG01000004">
    <property type="protein sequence ID" value="SJL02855.1"/>
    <property type="molecule type" value="Genomic_DNA"/>
</dbReference>
<dbReference type="AlphaFoldDB" id="A0A284R2D9"/>
<dbReference type="STRING" id="47428.A0A284R2D9"/>
<organism evidence="1 2">
    <name type="scientific">Armillaria ostoyae</name>
    <name type="common">Armillaria root rot fungus</name>
    <dbReference type="NCBI Taxonomy" id="47428"/>
    <lineage>
        <taxon>Eukaryota</taxon>
        <taxon>Fungi</taxon>
        <taxon>Dikarya</taxon>
        <taxon>Basidiomycota</taxon>
        <taxon>Agaricomycotina</taxon>
        <taxon>Agaricomycetes</taxon>
        <taxon>Agaricomycetidae</taxon>
        <taxon>Agaricales</taxon>
        <taxon>Marasmiineae</taxon>
        <taxon>Physalacriaceae</taxon>
        <taxon>Armillaria</taxon>
    </lineage>
</organism>
<sequence length="514" mass="58046">MQGYPCQFRSIELADSRVFELRRSNDSPLKTDRLQLESFIGEGRGFLATLQERVSHARAALDELLEEEKRVQDMIESCKTIVSPIRRIPEDIVREISLVSWETDEERKDSLNAKFAPFVLSQVCREWRKSVSSMSTIRLDFNSNHRDSMARQYLLQTYLLRSATHDITLSIYSKREISQSHLIPILLLSAPRWTDVFISILQNSMHAFSAVRGCLHRLNRLHVEYTNGIFVVRAPFSKPKFDAFEYAPLLRSFSINGVCNGVKQMYLPWPQLTTYTAHDWTGTYLDIFKLAPDMETATLQCDDDSEDEVPLPTTYSSHQRLRVLYLREVDESDVVSEGGTVRFLSHVEFPVLESLSMSYAHPGIQIPSSLCGSTAGSLKSLIIDALFAIPVEAQADLLGLLKTTPSLSKLSISCRSVPEGNENNELLLGLNANVNPGLLPCLTSLEFCFINTNPYLDPSFVDMVQSRRYLAPARVALETLRLSVPFVLLSANNEANVRWKDMCDEGLVTYGVDS</sequence>
<keyword evidence="2" id="KW-1185">Reference proteome</keyword>
<evidence type="ECO:0000313" key="2">
    <source>
        <dbReference type="Proteomes" id="UP000219338"/>
    </source>
</evidence>